<organism evidence="2">
    <name type="scientific">Lygus hesperus</name>
    <name type="common">Western plant bug</name>
    <dbReference type="NCBI Taxonomy" id="30085"/>
    <lineage>
        <taxon>Eukaryota</taxon>
        <taxon>Metazoa</taxon>
        <taxon>Ecdysozoa</taxon>
        <taxon>Arthropoda</taxon>
        <taxon>Hexapoda</taxon>
        <taxon>Insecta</taxon>
        <taxon>Pterygota</taxon>
        <taxon>Neoptera</taxon>
        <taxon>Paraneoptera</taxon>
        <taxon>Hemiptera</taxon>
        <taxon>Heteroptera</taxon>
        <taxon>Panheteroptera</taxon>
        <taxon>Cimicomorpha</taxon>
        <taxon>Miridae</taxon>
        <taxon>Mirini</taxon>
        <taxon>Lygus</taxon>
    </lineage>
</organism>
<feature type="compositionally biased region" description="Basic and acidic residues" evidence="1">
    <location>
        <begin position="127"/>
        <end position="153"/>
    </location>
</feature>
<reference evidence="2" key="2">
    <citation type="submission" date="2014-07" db="EMBL/GenBank/DDBJ databases">
        <authorList>
            <person name="Hull J."/>
        </authorList>
    </citation>
    <scope>NUCLEOTIDE SEQUENCE</scope>
</reference>
<reference evidence="3" key="3">
    <citation type="journal article" date="2016" name="Gigascience">
        <title>De novo construction of an expanded transcriptome assembly for the western tarnished plant bug, Lygus hesperus.</title>
        <authorList>
            <person name="Tassone E.E."/>
            <person name="Geib S.M."/>
            <person name="Hall B."/>
            <person name="Fabrick J.A."/>
            <person name="Brent C.S."/>
            <person name="Hull J.J."/>
        </authorList>
    </citation>
    <scope>NUCLEOTIDE SEQUENCE</scope>
</reference>
<evidence type="ECO:0000313" key="2">
    <source>
        <dbReference type="EMBL" id="JAG04598.1"/>
    </source>
</evidence>
<feature type="region of interest" description="Disordered" evidence="1">
    <location>
        <begin position="63"/>
        <end position="170"/>
    </location>
</feature>
<feature type="region of interest" description="Disordered" evidence="1">
    <location>
        <begin position="19"/>
        <end position="38"/>
    </location>
</feature>
<feature type="compositionally biased region" description="Polar residues" evidence="1">
    <location>
        <begin position="109"/>
        <end position="125"/>
    </location>
</feature>
<evidence type="ECO:0000313" key="3">
    <source>
        <dbReference type="EMBL" id="JAQ16240.1"/>
    </source>
</evidence>
<protein>
    <submittedName>
        <fullName evidence="2">DNA repair protein rhp26</fullName>
    </submittedName>
</protein>
<gene>
    <name evidence="2" type="primary">rhp26</name>
    <name evidence="2" type="ORF">CM83_44489</name>
    <name evidence="3" type="ORF">g.43745</name>
</gene>
<feature type="compositionally biased region" description="Basic and acidic residues" evidence="1">
    <location>
        <begin position="64"/>
        <end position="74"/>
    </location>
</feature>
<sequence>MQSHRKFIVTLESFNQSPARSGVSHFPVNVPSTPDKTRSASQADLISMPQSPLQHLLKLLKVMSDQERQSDGLSKHHTTSAPSLQSLGDGIRFLEKFKKRPTGPMARSTPHTSPNKNPPQLQNEYSKLPDRRLSFSMPDLHRISPIKENRDEGNATGPTGQPAPKKLRFK</sequence>
<accession>A0A0A9WDQ3</accession>
<dbReference type="AlphaFoldDB" id="A0A0A9WDQ3"/>
<reference evidence="2" key="1">
    <citation type="journal article" date="2014" name="PLoS ONE">
        <title>Transcriptome-Based Identification of ABC Transporters in the Western Tarnished Plant Bug Lygus hesperus.</title>
        <authorList>
            <person name="Hull J.J."/>
            <person name="Chaney K."/>
            <person name="Geib S.M."/>
            <person name="Fabrick J.A."/>
            <person name="Brent C.S."/>
            <person name="Walsh D."/>
            <person name="Lavine L.C."/>
        </authorList>
    </citation>
    <scope>NUCLEOTIDE SEQUENCE</scope>
</reference>
<dbReference type="EMBL" id="GBHO01039006">
    <property type="protein sequence ID" value="JAG04598.1"/>
    <property type="molecule type" value="Transcribed_RNA"/>
</dbReference>
<evidence type="ECO:0000256" key="1">
    <source>
        <dbReference type="SAM" id="MobiDB-lite"/>
    </source>
</evidence>
<dbReference type="EMBL" id="GDHC01002389">
    <property type="protein sequence ID" value="JAQ16240.1"/>
    <property type="molecule type" value="Transcribed_RNA"/>
</dbReference>
<name>A0A0A9WDQ3_LYGHE</name>
<proteinExistence type="predicted"/>